<evidence type="ECO:0000313" key="2">
    <source>
        <dbReference type="Proteomes" id="UP000192411"/>
    </source>
</evidence>
<keyword evidence="2" id="KW-1185">Reference proteome</keyword>
<sequence>MSPFDAWIDESGSNQRVDPGTYILSAVISEAGRAEHAREAMRALLVGSRHRKLHWRDEDRGRQRTIAKTVAGLDVEHLVVVRSRPGITEHPERRRRICMELLLPELVALGVAQAIVESRGPKDDREDQRTLDYLRRKRALGGRLHLDHVGGPTEAMLWIPDACCGAVTQLRSGDPEHFGIIESKVTMLEVPQK</sequence>
<reference evidence="1 2" key="1">
    <citation type="submission" date="2017-02" db="EMBL/GenBank/DDBJ databases">
        <title>The new phylogeny of genus Mycobacterium.</title>
        <authorList>
            <person name="Tortoli E."/>
            <person name="Trovato A."/>
            <person name="Cirillo D.M."/>
        </authorList>
    </citation>
    <scope>NUCLEOTIDE SEQUENCE [LARGE SCALE GENOMIC DNA]</scope>
    <source>
        <strain evidence="1 2">DSM 44338</strain>
    </source>
</reference>
<proteinExistence type="predicted"/>
<protein>
    <recommendedName>
        <fullName evidence="3">DUF3800 domain-containing protein</fullName>
    </recommendedName>
</protein>
<accession>A0A1X0JEE5</accession>
<evidence type="ECO:0000313" key="1">
    <source>
        <dbReference type="EMBL" id="ORB61293.1"/>
    </source>
</evidence>
<comment type="caution">
    <text evidence="1">The sequence shown here is derived from an EMBL/GenBank/DDBJ whole genome shotgun (WGS) entry which is preliminary data.</text>
</comment>
<organism evidence="1 2">
    <name type="scientific">Mycolicibacterium tusciae</name>
    <dbReference type="NCBI Taxonomy" id="75922"/>
    <lineage>
        <taxon>Bacteria</taxon>
        <taxon>Bacillati</taxon>
        <taxon>Actinomycetota</taxon>
        <taxon>Actinomycetes</taxon>
        <taxon>Mycobacteriales</taxon>
        <taxon>Mycobacteriaceae</taxon>
        <taxon>Mycolicibacterium</taxon>
    </lineage>
</organism>
<dbReference type="STRING" id="75922.BST47_28220"/>
<name>A0A1X0JEE5_9MYCO</name>
<dbReference type="AlphaFoldDB" id="A0A1X0JEE5"/>
<dbReference type="Proteomes" id="UP000192411">
    <property type="component" value="Unassembled WGS sequence"/>
</dbReference>
<evidence type="ECO:0008006" key="3">
    <source>
        <dbReference type="Google" id="ProtNLM"/>
    </source>
</evidence>
<dbReference type="RefSeq" id="WP_083129131.1">
    <property type="nucleotide sequence ID" value="NZ_MVIM01000026.1"/>
</dbReference>
<dbReference type="OrthoDB" id="3255134at2"/>
<gene>
    <name evidence="1" type="ORF">BST47_28220</name>
</gene>
<dbReference type="EMBL" id="MVIM01000026">
    <property type="protein sequence ID" value="ORB61293.1"/>
    <property type="molecule type" value="Genomic_DNA"/>
</dbReference>